<name>A0AAV0XD84_9HEMI</name>
<dbReference type="GO" id="GO:0005667">
    <property type="term" value="C:transcription regulator complex"/>
    <property type="evidence" value="ECO:0007669"/>
    <property type="project" value="TreeGrafter"/>
</dbReference>
<dbReference type="InterPro" id="IPR006578">
    <property type="entry name" value="MADF-dom"/>
</dbReference>
<dbReference type="AlphaFoldDB" id="A0AAV0XD84"/>
<gene>
    <name evidence="3" type="ORF">MEUPH1_LOCUS20941</name>
</gene>
<dbReference type="Pfam" id="PF10545">
    <property type="entry name" value="MADF_DNA_bdg"/>
    <property type="match status" value="1"/>
</dbReference>
<dbReference type="PROSITE" id="PS51029">
    <property type="entry name" value="MADF"/>
    <property type="match status" value="1"/>
</dbReference>
<keyword evidence="4" id="KW-1185">Reference proteome</keyword>
<reference evidence="3 4" key="1">
    <citation type="submission" date="2023-01" db="EMBL/GenBank/DDBJ databases">
        <authorList>
            <person name="Whitehead M."/>
        </authorList>
    </citation>
    <scope>NUCLEOTIDE SEQUENCE [LARGE SCALE GENOMIC DNA]</scope>
</reference>
<proteinExistence type="predicted"/>
<evidence type="ECO:0000313" key="4">
    <source>
        <dbReference type="Proteomes" id="UP001160148"/>
    </source>
</evidence>
<dbReference type="Proteomes" id="UP001160148">
    <property type="component" value="Unassembled WGS sequence"/>
</dbReference>
<feature type="compositionally biased region" description="Low complexity" evidence="1">
    <location>
        <begin position="245"/>
        <end position="258"/>
    </location>
</feature>
<feature type="region of interest" description="Disordered" evidence="1">
    <location>
        <begin position="245"/>
        <end position="271"/>
    </location>
</feature>
<feature type="compositionally biased region" description="Polar residues" evidence="1">
    <location>
        <begin position="259"/>
        <end position="271"/>
    </location>
</feature>
<dbReference type="InterPro" id="IPR039353">
    <property type="entry name" value="TF_Adf1"/>
</dbReference>
<protein>
    <recommendedName>
        <fullName evidence="2">MADF domain-containing protein</fullName>
    </recommendedName>
</protein>
<evidence type="ECO:0000256" key="1">
    <source>
        <dbReference type="SAM" id="MobiDB-lite"/>
    </source>
</evidence>
<evidence type="ECO:0000259" key="2">
    <source>
        <dbReference type="PROSITE" id="PS51029"/>
    </source>
</evidence>
<dbReference type="GO" id="GO:0005634">
    <property type="term" value="C:nucleus"/>
    <property type="evidence" value="ECO:0007669"/>
    <property type="project" value="TreeGrafter"/>
</dbReference>
<dbReference type="SMART" id="SM00595">
    <property type="entry name" value="MADF"/>
    <property type="match status" value="1"/>
</dbReference>
<feature type="domain" description="MADF" evidence="2">
    <location>
        <begin position="4"/>
        <end position="93"/>
    </location>
</feature>
<accession>A0AAV0XD84</accession>
<dbReference type="PANTHER" id="PTHR12243">
    <property type="entry name" value="MADF DOMAIN TRANSCRIPTION FACTOR"/>
    <property type="match status" value="1"/>
</dbReference>
<dbReference type="GO" id="GO:0006357">
    <property type="term" value="P:regulation of transcription by RNA polymerase II"/>
    <property type="evidence" value="ECO:0007669"/>
    <property type="project" value="TreeGrafter"/>
</dbReference>
<dbReference type="PANTHER" id="PTHR12243:SF67">
    <property type="entry name" value="COREPRESSOR OF PANGOLIN, ISOFORM A-RELATED"/>
    <property type="match status" value="1"/>
</dbReference>
<comment type="caution">
    <text evidence="3">The sequence shown here is derived from an EMBL/GenBank/DDBJ whole genome shotgun (WGS) entry which is preliminary data.</text>
</comment>
<sequence length="271" mass="30937">MTEQLIELVRTHTFLYDTSCKSYKNVGLKDETWKNIGNELNESDEVLKKKWKSIRDNYLRYKKEINGTTGQATRKYQKWPWASQLQFLDKCLASRQTTSNITTDFPLKIQIQELTSPSQITSPPQASTSIFDVKESDVPQLYTHTDSTLPAPKKIKKNSKEPNNQPVGVDKVIGYLENKKKHTYDSVDHLFLSYAGTFKKFSERNQIKVKVELAKLFADMELKELDERGHSSSLSLHTPISNCSNDSDFSQSESSAFQNVMSSSENCSTVK</sequence>
<organism evidence="3 4">
    <name type="scientific">Macrosiphum euphorbiae</name>
    <name type="common">potato aphid</name>
    <dbReference type="NCBI Taxonomy" id="13131"/>
    <lineage>
        <taxon>Eukaryota</taxon>
        <taxon>Metazoa</taxon>
        <taxon>Ecdysozoa</taxon>
        <taxon>Arthropoda</taxon>
        <taxon>Hexapoda</taxon>
        <taxon>Insecta</taxon>
        <taxon>Pterygota</taxon>
        <taxon>Neoptera</taxon>
        <taxon>Paraneoptera</taxon>
        <taxon>Hemiptera</taxon>
        <taxon>Sternorrhyncha</taxon>
        <taxon>Aphidomorpha</taxon>
        <taxon>Aphidoidea</taxon>
        <taxon>Aphididae</taxon>
        <taxon>Macrosiphini</taxon>
        <taxon>Macrosiphum</taxon>
    </lineage>
</organism>
<dbReference type="EMBL" id="CARXXK010000004">
    <property type="protein sequence ID" value="CAI6366345.1"/>
    <property type="molecule type" value="Genomic_DNA"/>
</dbReference>
<feature type="region of interest" description="Disordered" evidence="1">
    <location>
        <begin position="142"/>
        <end position="166"/>
    </location>
</feature>
<evidence type="ECO:0000313" key="3">
    <source>
        <dbReference type="EMBL" id="CAI6366345.1"/>
    </source>
</evidence>